<feature type="chain" id="PRO_5002650836" description="Retrotransposon gag domain-containing protein" evidence="1">
    <location>
        <begin position="20"/>
        <end position="239"/>
    </location>
</feature>
<sequence>MVKIIELSALMLLRSIGQASHLTDDPPDEKRDAAKVKAWKIADDRVMGFIFMSVDVAIRIGFKAHTSAKEMWNYLKQRYTQESGALRFSLLQNLNNLQQQQNQSIEEFYNVFTRLTGQFEQLIMLEFLWGVSLDSVTIICSYCKKVGHTFHDCFHLHPKKLVDYQVRRAITSRPRVAASVPGFSDSIAARSCSMSVVGTISSAALCAPQLAIVGPSYLSSDWSWPSPYCFRSAFHLQVI</sequence>
<dbReference type="PANTHER" id="PTHR37610:SF77">
    <property type="entry name" value="INTEGRASE CATALYTIC DOMAIN-CONTAINING PROTEIN"/>
    <property type="match status" value="1"/>
</dbReference>
<dbReference type="EMBL" id="CM000136">
    <property type="protein sequence ID" value="EAY80350.1"/>
    <property type="molecule type" value="Genomic_DNA"/>
</dbReference>
<dbReference type="Proteomes" id="UP000007015">
    <property type="component" value="Chromosome 11"/>
</dbReference>
<dbReference type="OMA" id="PYCFRSA"/>
<keyword evidence="1" id="KW-0732">Signal</keyword>
<reference evidence="2 3" key="1">
    <citation type="journal article" date="2005" name="PLoS Biol.">
        <title>The genomes of Oryza sativa: a history of duplications.</title>
        <authorList>
            <person name="Yu J."/>
            <person name="Wang J."/>
            <person name="Lin W."/>
            <person name="Li S."/>
            <person name="Li H."/>
            <person name="Zhou J."/>
            <person name="Ni P."/>
            <person name="Dong W."/>
            <person name="Hu S."/>
            <person name="Zeng C."/>
            <person name="Zhang J."/>
            <person name="Zhang Y."/>
            <person name="Li R."/>
            <person name="Xu Z."/>
            <person name="Li S."/>
            <person name="Li X."/>
            <person name="Zheng H."/>
            <person name="Cong L."/>
            <person name="Lin L."/>
            <person name="Yin J."/>
            <person name="Geng J."/>
            <person name="Li G."/>
            <person name="Shi J."/>
            <person name="Liu J."/>
            <person name="Lv H."/>
            <person name="Li J."/>
            <person name="Wang J."/>
            <person name="Deng Y."/>
            <person name="Ran L."/>
            <person name="Shi X."/>
            <person name="Wang X."/>
            <person name="Wu Q."/>
            <person name="Li C."/>
            <person name="Ren X."/>
            <person name="Wang J."/>
            <person name="Wang X."/>
            <person name="Li D."/>
            <person name="Liu D."/>
            <person name="Zhang X."/>
            <person name="Ji Z."/>
            <person name="Zhao W."/>
            <person name="Sun Y."/>
            <person name="Zhang Z."/>
            <person name="Bao J."/>
            <person name="Han Y."/>
            <person name="Dong L."/>
            <person name="Ji J."/>
            <person name="Chen P."/>
            <person name="Wu S."/>
            <person name="Liu J."/>
            <person name="Xiao Y."/>
            <person name="Bu D."/>
            <person name="Tan J."/>
            <person name="Yang L."/>
            <person name="Ye C."/>
            <person name="Zhang J."/>
            <person name="Xu J."/>
            <person name="Zhou Y."/>
            <person name="Yu Y."/>
            <person name="Zhang B."/>
            <person name="Zhuang S."/>
            <person name="Wei H."/>
            <person name="Liu B."/>
            <person name="Lei M."/>
            <person name="Yu H."/>
            <person name="Li Y."/>
            <person name="Xu H."/>
            <person name="Wei S."/>
            <person name="He X."/>
            <person name="Fang L."/>
            <person name="Zhang Z."/>
            <person name="Zhang Y."/>
            <person name="Huang X."/>
            <person name="Su Z."/>
            <person name="Tong W."/>
            <person name="Li J."/>
            <person name="Tong Z."/>
            <person name="Li S."/>
            <person name="Ye J."/>
            <person name="Wang L."/>
            <person name="Fang L."/>
            <person name="Lei T."/>
            <person name="Chen C."/>
            <person name="Chen H."/>
            <person name="Xu Z."/>
            <person name="Li H."/>
            <person name="Huang H."/>
            <person name="Zhang F."/>
            <person name="Xu H."/>
            <person name="Li N."/>
            <person name="Zhao C."/>
            <person name="Li S."/>
            <person name="Dong L."/>
            <person name="Huang Y."/>
            <person name="Li L."/>
            <person name="Xi Y."/>
            <person name="Qi Q."/>
            <person name="Li W."/>
            <person name="Zhang B."/>
            <person name="Hu W."/>
            <person name="Zhang Y."/>
            <person name="Tian X."/>
            <person name="Jiao Y."/>
            <person name="Liang X."/>
            <person name="Jin J."/>
            <person name="Gao L."/>
            <person name="Zheng W."/>
            <person name="Hao B."/>
            <person name="Liu S."/>
            <person name="Wang W."/>
            <person name="Yuan L."/>
            <person name="Cao M."/>
            <person name="McDermott J."/>
            <person name="Samudrala R."/>
            <person name="Wang J."/>
            <person name="Wong G.K."/>
            <person name="Yang H."/>
        </authorList>
    </citation>
    <scope>NUCLEOTIDE SEQUENCE [LARGE SCALE GENOMIC DNA]</scope>
    <source>
        <strain evidence="3">cv. 93-11</strain>
    </source>
</reference>
<evidence type="ECO:0008006" key="4">
    <source>
        <dbReference type="Google" id="ProtNLM"/>
    </source>
</evidence>
<dbReference type="AlphaFoldDB" id="A2ZCL6"/>
<gene>
    <name evidence="2" type="ORF">OsI_35520</name>
</gene>
<proteinExistence type="predicted"/>
<dbReference type="PANTHER" id="PTHR37610">
    <property type="entry name" value="CCHC-TYPE DOMAIN-CONTAINING PROTEIN"/>
    <property type="match status" value="1"/>
</dbReference>
<evidence type="ECO:0000256" key="1">
    <source>
        <dbReference type="SAM" id="SignalP"/>
    </source>
</evidence>
<dbReference type="Pfam" id="PF14223">
    <property type="entry name" value="Retrotran_gag_2"/>
    <property type="match status" value="1"/>
</dbReference>
<dbReference type="STRING" id="39946.A2ZCL6"/>
<organism evidence="2 3">
    <name type="scientific">Oryza sativa subsp. indica</name>
    <name type="common">Rice</name>
    <dbReference type="NCBI Taxonomy" id="39946"/>
    <lineage>
        <taxon>Eukaryota</taxon>
        <taxon>Viridiplantae</taxon>
        <taxon>Streptophyta</taxon>
        <taxon>Embryophyta</taxon>
        <taxon>Tracheophyta</taxon>
        <taxon>Spermatophyta</taxon>
        <taxon>Magnoliopsida</taxon>
        <taxon>Liliopsida</taxon>
        <taxon>Poales</taxon>
        <taxon>Poaceae</taxon>
        <taxon>BOP clade</taxon>
        <taxon>Oryzoideae</taxon>
        <taxon>Oryzeae</taxon>
        <taxon>Oryzinae</taxon>
        <taxon>Oryza</taxon>
        <taxon>Oryza sativa</taxon>
    </lineage>
</organism>
<evidence type="ECO:0000313" key="2">
    <source>
        <dbReference type="EMBL" id="EAY80350.1"/>
    </source>
</evidence>
<dbReference type="Gramene" id="BGIOSGA034296-TA">
    <property type="protein sequence ID" value="BGIOSGA034296-PA"/>
    <property type="gene ID" value="BGIOSGA034296"/>
</dbReference>
<dbReference type="HOGENOM" id="CLU_1231613_0_0_1"/>
<evidence type="ECO:0000313" key="3">
    <source>
        <dbReference type="Proteomes" id="UP000007015"/>
    </source>
</evidence>
<keyword evidence="3" id="KW-1185">Reference proteome</keyword>
<feature type="signal peptide" evidence="1">
    <location>
        <begin position="1"/>
        <end position="19"/>
    </location>
</feature>
<name>A2ZCL6_ORYSI</name>
<accession>A2ZCL6</accession>
<protein>
    <recommendedName>
        <fullName evidence="4">Retrotransposon gag domain-containing protein</fullName>
    </recommendedName>
</protein>